<dbReference type="KEGG" id="cmet:K6K41_16400"/>
<gene>
    <name evidence="1" type="ORF">K6K41_16400</name>
</gene>
<dbReference type="AlphaFoldDB" id="A0A9E6UGC9"/>
<sequence length="108" mass="11839">MTTISVGQAMEVIATQAADYAVSDRPDLDERTYALADYISASIDGPSLNGLRFFESLFERLDAATEAMEQASPGRRGRPEGEELESQKLFFAAMTHEFRNRFVAAAAA</sequence>
<evidence type="ECO:0000313" key="1">
    <source>
        <dbReference type="EMBL" id="QZN98607.1"/>
    </source>
</evidence>
<proteinExistence type="predicted"/>
<accession>A0A9E6UGC9</accession>
<name>A0A9E6UGC9_9HYPH</name>
<reference evidence="1" key="1">
    <citation type="submission" date="2021-08" db="EMBL/GenBank/DDBJ databases">
        <authorList>
            <person name="Zhang H."/>
            <person name="Xu M."/>
            <person name="Yu Z."/>
            <person name="Yang L."/>
            <person name="Cai Y."/>
        </authorList>
    </citation>
    <scope>NUCLEOTIDE SEQUENCE</scope>
    <source>
        <strain evidence="1">CHL1</strain>
    </source>
</reference>
<dbReference type="Proteomes" id="UP000825701">
    <property type="component" value="Chromosome"/>
</dbReference>
<protein>
    <submittedName>
        <fullName evidence="1">Uncharacterized protein</fullName>
    </submittedName>
</protein>
<organism evidence="1 2">
    <name type="scientific">Chenggangzhangella methanolivorans</name>
    <dbReference type="NCBI Taxonomy" id="1437009"/>
    <lineage>
        <taxon>Bacteria</taxon>
        <taxon>Pseudomonadati</taxon>
        <taxon>Pseudomonadota</taxon>
        <taxon>Alphaproteobacteria</taxon>
        <taxon>Hyphomicrobiales</taxon>
        <taxon>Methylopilaceae</taxon>
        <taxon>Chenggangzhangella</taxon>
    </lineage>
</organism>
<dbReference type="RefSeq" id="WP_261401544.1">
    <property type="nucleotide sequence ID" value="NZ_CP081869.1"/>
</dbReference>
<dbReference type="EMBL" id="CP081869">
    <property type="protein sequence ID" value="QZN98607.1"/>
    <property type="molecule type" value="Genomic_DNA"/>
</dbReference>
<keyword evidence="2" id="KW-1185">Reference proteome</keyword>
<evidence type="ECO:0000313" key="2">
    <source>
        <dbReference type="Proteomes" id="UP000825701"/>
    </source>
</evidence>